<name>A0A4Q9QXN3_9GAMM</name>
<dbReference type="OrthoDB" id="6910208at2"/>
<organism evidence="1 4">
    <name type="scientific">Phytopseudomonas dryadis</name>
    <dbReference type="NCBI Taxonomy" id="2487520"/>
    <lineage>
        <taxon>Bacteria</taxon>
        <taxon>Pseudomonadati</taxon>
        <taxon>Pseudomonadota</taxon>
        <taxon>Gammaproteobacteria</taxon>
        <taxon>Pseudomonadales</taxon>
        <taxon>Pseudomonadaceae</taxon>
        <taxon>Phytopseudomonas</taxon>
    </lineage>
</organism>
<protein>
    <submittedName>
        <fullName evidence="1">Uncharacterized protein</fullName>
    </submittedName>
</protein>
<keyword evidence="3" id="KW-1185">Reference proteome</keyword>
<dbReference type="RefSeq" id="WP_131175210.1">
    <property type="nucleotide sequence ID" value="NZ_QJUL01000024.1"/>
</dbReference>
<dbReference type="Proteomes" id="UP000291334">
    <property type="component" value="Unassembled WGS sequence"/>
</dbReference>
<sequence>MRPLRKRLAAQPRPRIFARLDEHGICRAFRLSAQAPGSAHWREVNEQRLSWLDKPLPDSALAVH</sequence>
<reference evidence="3 4" key="1">
    <citation type="submission" date="2018-06" db="EMBL/GenBank/DDBJ databases">
        <title>Three novel Pseudomonas species isolated from symptomatic oak.</title>
        <authorList>
            <person name="Bueno-Gonzalez V."/>
            <person name="Brady C."/>
        </authorList>
    </citation>
    <scope>NUCLEOTIDE SEQUENCE [LARGE SCALE GENOMIC DNA]</scope>
    <source>
        <strain evidence="2 3">P26B</strain>
        <strain evidence="1 4">P6B</strain>
    </source>
</reference>
<dbReference type="Proteomes" id="UP000293172">
    <property type="component" value="Unassembled WGS sequence"/>
</dbReference>
<dbReference type="EMBL" id="QJUL01000024">
    <property type="protein sequence ID" value="TBU89711.1"/>
    <property type="molecule type" value="Genomic_DNA"/>
</dbReference>
<evidence type="ECO:0000313" key="3">
    <source>
        <dbReference type="Proteomes" id="UP000291334"/>
    </source>
</evidence>
<dbReference type="AlphaFoldDB" id="A0A4Q9QXN3"/>
<proteinExistence type="predicted"/>
<evidence type="ECO:0000313" key="4">
    <source>
        <dbReference type="Proteomes" id="UP000293172"/>
    </source>
</evidence>
<gene>
    <name evidence="2" type="ORF">DNK34_12405</name>
    <name evidence="1" type="ORF">DNK44_16290</name>
</gene>
<evidence type="ECO:0000313" key="2">
    <source>
        <dbReference type="EMBL" id="TBV06018.1"/>
    </source>
</evidence>
<accession>A0A4Q9QXN3</accession>
<comment type="caution">
    <text evidence="1">The sequence shown here is derived from an EMBL/GenBank/DDBJ whole genome shotgun (WGS) entry which is preliminary data.</text>
</comment>
<evidence type="ECO:0000313" key="1">
    <source>
        <dbReference type="EMBL" id="TBU89711.1"/>
    </source>
</evidence>
<dbReference type="EMBL" id="QJUM01000012">
    <property type="protein sequence ID" value="TBV06018.1"/>
    <property type="molecule type" value="Genomic_DNA"/>
</dbReference>